<organism evidence="2 3">
    <name type="scientific">Pseudomonas schmalbachii</name>
    <dbReference type="NCBI Taxonomy" id="2816993"/>
    <lineage>
        <taxon>Bacteria</taxon>
        <taxon>Pseudomonadati</taxon>
        <taxon>Pseudomonadota</taxon>
        <taxon>Gammaproteobacteria</taxon>
        <taxon>Pseudomonadales</taxon>
        <taxon>Pseudomonadaceae</taxon>
        <taxon>Pseudomonas</taxon>
    </lineage>
</organism>
<dbReference type="RefSeq" id="WP_208314382.1">
    <property type="nucleotide sequence ID" value="NZ_JAELYA010000005.1"/>
</dbReference>
<gene>
    <name evidence="2" type="ORF">JFY56_13950</name>
</gene>
<feature type="chain" id="PRO_5046464342" evidence="1">
    <location>
        <begin position="22"/>
        <end position="218"/>
    </location>
</feature>
<keyword evidence="3" id="KW-1185">Reference proteome</keyword>
<protein>
    <submittedName>
        <fullName evidence="2">Uncharacterized protein</fullName>
    </submittedName>
</protein>
<evidence type="ECO:0000313" key="3">
    <source>
        <dbReference type="Proteomes" id="UP000669060"/>
    </source>
</evidence>
<comment type="caution">
    <text evidence="2">The sequence shown here is derived from an EMBL/GenBank/DDBJ whole genome shotgun (WGS) entry which is preliminary data.</text>
</comment>
<reference evidence="2 3" key="1">
    <citation type="submission" date="2020-12" db="EMBL/GenBank/DDBJ databases">
        <title>Pseudomonas schmalbachii sp. nov. isolated from millipede gut.</title>
        <authorList>
            <person name="Shelomi M."/>
        </authorList>
    </citation>
    <scope>NUCLEOTIDE SEQUENCE [LARGE SCALE GENOMIC DNA]</scope>
    <source>
        <strain evidence="2 3">Milli4</strain>
    </source>
</reference>
<name>A0ABS3TRQ0_9PSED</name>
<dbReference type="Proteomes" id="UP000669060">
    <property type="component" value="Unassembled WGS sequence"/>
</dbReference>
<proteinExistence type="predicted"/>
<sequence>MLKIRIRLLIILTLIATQTTAEELHCKGVWSSTETALYRQDGTSRTIHSKDNSISIEPSQNGIAISQSNGDSSTTPITYSPPLAQTIWNNAGNGFAINSSEGGLVGTWSTEIYVKYAKGKLINLSINDVIQPYLNSFQKCDPPELANYAAIGWSADDRVVLLIIESPPHSSCRNMGEIMGVALDTSANQVIQILPQQKLKKKWREKLGQRINEDCQKK</sequence>
<evidence type="ECO:0000256" key="1">
    <source>
        <dbReference type="SAM" id="SignalP"/>
    </source>
</evidence>
<feature type="signal peptide" evidence="1">
    <location>
        <begin position="1"/>
        <end position="21"/>
    </location>
</feature>
<evidence type="ECO:0000313" key="2">
    <source>
        <dbReference type="EMBL" id="MBO3276333.1"/>
    </source>
</evidence>
<dbReference type="EMBL" id="JAELYA010000005">
    <property type="protein sequence ID" value="MBO3276333.1"/>
    <property type="molecule type" value="Genomic_DNA"/>
</dbReference>
<keyword evidence="1" id="KW-0732">Signal</keyword>
<accession>A0ABS3TRQ0</accession>